<evidence type="ECO:0000313" key="1">
    <source>
        <dbReference type="EMBL" id="SFE41917.1"/>
    </source>
</evidence>
<accession>A0A1I2ADW0</accession>
<dbReference type="RefSeq" id="WP_093923894.1">
    <property type="nucleotide sequence ID" value="NZ_FOMW01000007.1"/>
</dbReference>
<proteinExistence type="predicted"/>
<keyword evidence="2" id="KW-1185">Reference proteome</keyword>
<organism evidence="1 2">
    <name type="scientific">Sulfitobacter brevis</name>
    <dbReference type="NCBI Taxonomy" id="74348"/>
    <lineage>
        <taxon>Bacteria</taxon>
        <taxon>Pseudomonadati</taxon>
        <taxon>Pseudomonadota</taxon>
        <taxon>Alphaproteobacteria</taxon>
        <taxon>Rhodobacterales</taxon>
        <taxon>Roseobacteraceae</taxon>
        <taxon>Sulfitobacter</taxon>
    </lineage>
</organism>
<sequence length="80" mass="9028">MTKDSKTSAATIEILEQRRIEQERRISSLRAKDTQSIINGEEFDATPIRAAEDELTAIMTVQQTLVELRTGVRTAYKCSL</sequence>
<protein>
    <submittedName>
        <fullName evidence="1">Uncharacterized protein</fullName>
    </submittedName>
</protein>
<dbReference type="AlphaFoldDB" id="A0A1I2ADW0"/>
<name>A0A1I2ADW0_9RHOB</name>
<dbReference type="Proteomes" id="UP000198977">
    <property type="component" value="Unassembled WGS sequence"/>
</dbReference>
<dbReference type="EMBL" id="FOMW01000007">
    <property type="protein sequence ID" value="SFE41917.1"/>
    <property type="molecule type" value="Genomic_DNA"/>
</dbReference>
<reference evidence="1 2" key="1">
    <citation type="submission" date="2016-10" db="EMBL/GenBank/DDBJ databases">
        <authorList>
            <person name="de Groot N.N."/>
        </authorList>
    </citation>
    <scope>NUCLEOTIDE SEQUENCE [LARGE SCALE GENOMIC DNA]</scope>
    <source>
        <strain evidence="1 2">DSM 11443</strain>
    </source>
</reference>
<evidence type="ECO:0000313" key="2">
    <source>
        <dbReference type="Proteomes" id="UP000198977"/>
    </source>
</evidence>
<gene>
    <name evidence="1" type="ORF">SAMN04488523_10750</name>
</gene>